<feature type="signal peptide" evidence="2">
    <location>
        <begin position="1"/>
        <end position="26"/>
    </location>
</feature>
<feature type="transmembrane region" description="Helical" evidence="1">
    <location>
        <begin position="416"/>
        <end position="432"/>
    </location>
</feature>
<feature type="chain" id="PRO_5009535015" description="TrbL/VirB6 plasmid conjugal transfer protein" evidence="2">
    <location>
        <begin position="27"/>
        <end position="551"/>
    </location>
</feature>
<feature type="transmembrane region" description="Helical" evidence="1">
    <location>
        <begin position="379"/>
        <end position="404"/>
    </location>
</feature>
<keyword evidence="1" id="KW-1133">Transmembrane helix</keyword>
<feature type="transmembrane region" description="Helical" evidence="1">
    <location>
        <begin position="349"/>
        <end position="367"/>
    </location>
</feature>
<evidence type="ECO:0000256" key="1">
    <source>
        <dbReference type="SAM" id="Phobius"/>
    </source>
</evidence>
<feature type="transmembrane region" description="Helical" evidence="1">
    <location>
        <begin position="238"/>
        <end position="261"/>
    </location>
</feature>
<gene>
    <name evidence="3" type="ORF">A2892_03390</name>
</gene>
<feature type="transmembrane region" description="Helical" evidence="1">
    <location>
        <begin position="180"/>
        <end position="202"/>
    </location>
</feature>
<protein>
    <recommendedName>
        <fullName evidence="5">TrbL/VirB6 plasmid conjugal transfer protein</fullName>
    </recommendedName>
</protein>
<dbReference type="AlphaFoldDB" id="A0A1F8BAD8"/>
<dbReference type="STRING" id="1802517.A2892_03390"/>
<keyword evidence="2" id="KW-0732">Signal</keyword>
<feature type="transmembrane region" description="Helical" evidence="1">
    <location>
        <begin position="452"/>
        <end position="470"/>
    </location>
</feature>
<feature type="transmembrane region" description="Helical" evidence="1">
    <location>
        <begin position="214"/>
        <end position="232"/>
    </location>
</feature>
<keyword evidence="1" id="KW-0472">Membrane</keyword>
<feature type="transmembrane region" description="Helical" evidence="1">
    <location>
        <begin position="311"/>
        <end position="337"/>
    </location>
</feature>
<evidence type="ECO:0000313" key="4">
    <source>
        <dbReference type="Proteomes" id="UP000176404"/>
    </source>
</evidence>
<reference evidence="3 4" key="1">
    <citation type="journal article" date="2016" name="Nat. Commun.">
        <title>Thousands of microbial genomes shed light on interconnected biogeochemical processes in an aquifer system.</title>
        <authorList>
            <person name="Anantharaman K."/>
            <person name="Brown C.T."/>
            <person name="Hug L.A."/>
            <person name="Sharon I."/>
            <person name="Castelle C.J."/>
            <person name="Probst A.J."/>
            <person name="Thomas B.C."/>
            <person name="Singh A."/>
            <person name="Wilkins M.J."/>
            <person name="Karaoz U."/>
            <person name="Brodie E.L."/>
            <person name="Williams K.H."/>
            <person name="Hubbard S.S."/>
            <person name="Banfield J.F."/>
        </authorList>
    </citation>
    <scope>NUCLEOTIDE SEQUENCE [LARGE SCALE GENOMIC DNA]</scope>
</reference>
<name>A0A1F8BAD8_9BACT</name>
<organism evidence="3 4">
    <name type="scientific">Candidatus Woesebacteria bacterium RIFCSPLOWO2_01_FULL_39_10b</name>
    <dbReference type="NCBI Taxonomy" id="1802517"/>
    <lineage>
        <taxon>Bacteria</taxon>
        <taxon>Candidatus Woeseibacteriota</taxon>
    </lineage>
</organism>
<accession>A0A1F8BAD8</accession>
<evidence type="ECO:0000313" key="3">
    <source>
        <dbReference type="EMBL" id="OGM60355.1"/>
    </source>
</evidence>
<comment type="caution">
    <text evidence="3">The sequence shown here is derived from an EMBL/GenBank/DDBJ whole genome shotgun (WGS) entry which is preliminary data.</text>
</comment>
<feature type="transmembrane region" description="Helical" evidence="1">
    <location>
        <begin position="282"/>
        <end position="305"/>
    </location>
</feature>
<dbReference type="EMBL" id="MGHD01000005">
    <property type="protein sequence ID" value="OGM60355.1"/>
    <property type="molecule type" value="Genomic_DNA"/>
</dbReference>
<evidence type="ECO:0000256" key="2">
    <source>
        <dbReference type="SAM" id="SignalP"/>
    </source>
</evidence>
<dbReference type="Proteomes" id="UP000176404">
    <property type="component" value="Unassembled WGS sequence"/>
</dbReference>
<keyword evidence="1" id="KW-0812">Transmembrane</keyword>
<proteinExistence type="predicted"/>
<evidence type="ECO:0008006" key="5">
    <source>
        <dbReference type="Google" id="ProtNLM"/>
    </source>
</evidence>
<sequence>MFKKLLLSLLISLVLLVSISVPYAKAQGDWYDQSFEEWYLKVYSSDISPSSQIFGERYTAAQVQWILYSFASVNLNLFPGRQLMVCFFSRDLSQCAEPLEGFLGGITDIFAYDTGKGHFYAQGKDKSLLAKVFEERSFSGIGYLRQKARNLHLIPEAKAQGLGFTALNPLQTLWKGARDISYIFFVLISIFFAFAIMFRMRLFSPQAAVTVQSAIPRIAIALILVTFSYAIAGFLVDLVYVTIGLIALLIDLGLPQGALPIGESARTIYNFLAGQALPGGGFTYLIFYALLFMVSFSMAILGFILENLVNFVLAPFAILFAIIVMIVVIILVIILAFRIPWMLIKALANIYLLVIVAPIQITLGAVSNRGGFGSWVRSMIANLAIFPATGALLYLSFIFLFLAMWQAAATVVDESFVADFINMVLGFLGINLESQFAGFTGGWSPPLLPSGSGALPLLYCFVSLIIMTMIPKIGDIIKSLFEGRPFGYGAAIGEALGPAYFVRSQAQAPIQSQVGHYIGSQAQAAAGKYTGWKGKLVGGAESWARRGKYIQ</sequence>